<evidence type="ECO:0000313" key="4">
    <source>
        <dbReference type="Proteomes" id="UP001061958"/>
    </source>
</evidence>
<dbReference type="EMBL" id="BQMJ01000007">
    <property type="protein sequence ID" value="GJQ09239.1"/>
    <property type="molecule type" value="Genomic_DNA"/>
</dbReference>
<organism evidence="3 4">
    <name type="scientific">Galdieria partita</name>
    <dbReference type="NCBI Taxonomy" id="83374"/>
    <lineage>
        <taxon>Eukaryota</taxon>
        <taxon>Rhodophyta</taxon>
        <taxon>Bangiophyceae</taxon>
        <taxon>Galdieriales</taxon>
        <taxon>Galdieriaceae</taxon>
        <taxon>Galdieria</taxon>
    </lineage>
</organism>
<proteinExistence type="predicted"/>
<feature type="compositionally biased region" description="Polar residues" evidence="1">
    <location>
        <begin position="332"/>
        <end position="366"/>
    </location>
</feature>
<evidence type="ECO:0000256" key="1">
    <source>
        <dbReference type="SAM" id="MobiDB-lite"/>
    </source>
</evidence>
<comment type="caution">
    <text evidence="3">The sequence shown here is derived from an EMBL/GenBank/DDBJ whole genome shotgun (WGS) entry which is preliminary data.</text>
</comment>
<accession>A0A9C7PRR2</accession>
<dbReference type="SMART" id="SM00777">
    <property type="entry name" value="Mad3_BUB1_I"/>
    <property type="match status" value="1"/>
</dbReference>
<dbReference type="GO" id="GO:0007094">
    <property type="term" value="P:mitotic spindle assembly checkpoint signaling"/>
    <property type="evidence" value="ECO:0007669"/>
    <property type="project" value="InterPro"/>
</dbReference>
<dbReference type="InterPro" id="IPR013212">
    <property type="entry name" value="Mad3/Bub1_I"/>
</dbReference>
<gene>
    <name evidence="3" type="ORF">GpartN1_g1030.t1</name>
</gene>
<dbReference type="AlphaFoldDB" id="A0A9C7PRR2"/>
<dbReference type="Proteomes" id="UP001061958">
    <property type="component" value="Unassembled WGS sequence"/>
</dbReference>
<dbReference type="Pfam" id="PF08311">
    <property type="entry name" value="Mad3_BUB1_I"/>
    <property type="match status" value="1"/>
</dbReference>
<dbReference type="PANTHER" id="PTHR14030">
    <property type="entry name" value="MITOTIC CHECKPOINT SERINE/THREONINE-PROTEIN KINASE BUB1"/>
    <property type="match status" value="1"/>
</dbReference>
<reference evidence="3" key="2">
    <citation type="submission" date="2022-01" db="EMBL/GenBank/DDBJ databases">
        <authorList>
            <person name="Hirooka S."/>
            <person name="Miyagishima S.Y."/>
        </authorList>
    </citation>
    <scope>NUCLEOTIDE SEQUENCE</scope>
    <source>
        <strain evidence="3">NBRC 102759</strain>
    </source>
</reference>
<feature type="region of interest" description="Disordered" evidence="1">
    <location>
        <begin position="484"/>
        <end position="504"/>
    </location>
</feature>
<dbReference type="OrthoDB" id="248495at2759"/>
<keyword evidence="4" id="KW-1185">Reference proteome</keyword>
<feature type="region of interest" description="Disordered" evidence="1">
    <location>
        <begin position="312"/>
        <end position="426"/>
    </location>
</feature>
<feature type="compositionally biased region" description="Acidic residues" evidence="1">
    <location>
        <begin position="409"/>
        <end position="418"/>
    </location>
</feature>
<sequence length="504" mass="58673">MTNLESWEGVKENIQPVSCGRDPIILSKLGTYDKKHLEEDKVLREKQREWESQLEEALRHPNSLDLAAVWRNYWKWIQQHYPTGHPDSLGFLERATKSLASNQQYKNNIHALKIWISYADSTRDPLPIFEYMDANDIGKEFSLFYEAYALVLEKNRKFSESDRIYMEGIHRRASPLERLEKRHQEFQHRMVKRMQREEEAKFLSNPENEHNKTDTSFRQPLNALDKKPLHQIHGSVKNSNPDNNFEIYEDQEQQENIVPSLFPQMPRMTLSTKENQGTVDIWKDRRLPQKEMLKNRSTSIMNNDFEIYEDELTETSEKENSIESSARGKLNMRTQLAPSERMNTMTRQFVESRTVERNLQSSQPNLPSHPKAKNETSRSVAQEQFLTQESNKSKSNEQLYSAKASHEETDSDLCEENQNDGLSDNGDITYDNNLNVSSPTIHTKMALADVEAMFDSTLTFERNLKLYSEDAIPNDNDSLSFVPLAPSHPNKDANEAFSIYEDPE</sequence>
<dbReference type="InterPro" id="IPR015661">
    <property type="entry name" value="Bub1/Mad3"/>
</dbReference>
<dbReference type="Gene3D" id="1.25.40.430">
    <property type="match status" value="1"/>
</dbReference>
<reference evidence="3" key="1">
    <citation type="journal article" date="2022" name="Proc. Natl. Acad. Sci. U.S.A.">
        <title>Life cycle and functional genomics of the unicellular red alga Galdieria for elucidating algal and plant evolution and industrial use.</title>
        <authorList>
            <person name="Hirooka S."/>
            <person name="Itabashi T."/>
            <person name="Ichinose T.M."/>
            <person name="Onuma R."/>
            <person name="Fujiwara T."/>
            <person name="Yamashita S."/>
            <person name="Jong L.W."/>
            <person name="Tomita R."/>
            <person name="Iwane A.H."/>
            <person name="Miyagishima S.Y."/>
        </authorList>
    </citation>
    <scope>NUCLEOTIDE SEQUENCE</scope>
    <source>
        <strain evidence="3">NBRC 102759</strain>
    </source>
</reference>
<name>A0A9C7PRR2_9RHOD</name>
<dbReference type="PROSITE" id="PS51489">
    <property type="entry name" value="BUB1_N"/>
    <property type="match status" value="1"/>
</dbReference>
<feature type="domain" description="BUB1 N-terminal" evidence="2">
    <location>
        <begin position="54"/>
        <end position="210"/>
    </location>
</feature>
<feature type="compositionally biased region" description="Polar residues" evidence="1">
    <location>
        <begin position="377"/>
        <end position="390"/>
    </location>
</feature>
<protein>
    <recommendedName>
        <fullName evidence="2">BUB1 N-terminal domain-containing protein</fullName>
    </recommendedName>
</protein>
<evidence type="ECO:0000259" key="2">
    <source>
        <dbReference type="PROSITE" id="PS51489"/>
    </source>
</evidence>
<evidence type="ECO:0000313" key="3">
    <source>
        <dbReference type="EMBL" id="GJQ09239.1"/>
    </source>
</evidence>